<dbReference type="AlphaFoldDB" id="A0A284RYQ6"/>
<evidence type="ECO:0000313" key="1">
    <source>
        <dbReference type="EMBL" id="SJL13902.1"/>
    </source>
</evidence>
<name>A0A284RYQ6_ARMOS</name>
<dbReference type="OrthoDB" id="10652196at2759"/>
<keyword evidence="2" id="KW-1185">Reference proteome</keyword>
<dbReference type="Proteomes" id="UP000219338">
    <property type="component" value="Unassembled WGS sequence"/>
</dbReference>
<reference evidence="2" key="1">
    <citation type="journal article" date="2017" name="Nat. Ecol. Evol.">
        <title>Genome expansion and lineage-specific genetic innovations in the forest pathogenic fungi Armillaria.</title>
        <authorList>
            <person name="Sipos G."/>
            <person name="Prasanna A.N."/>
            <person name="Walter M.C."/>
            <person name="O'Connor E."/>
            <person name="Balint B."/>
            <person name="Krizsan K."/>
            <person name="Kiss B."/>
            <person name="Hess J."/>
            <person name="Varga T."/>
            <person name="Slot J."/>
            <person name="Riley R."/>
            <person name="Boka B."/>
            <person name="Rigling D."/>
            <person name="Barry K."/>
            <person name="Lee J."/>
            <person name="Mihaltcheva S."/>
            <person name="LaButti K."/>
            <person name="Lipzen A."/>
            <person name="Waldron R."/>
            <person name="Moloney N.M."/>
            <person name="Sperisen C."/>
            <person name="Kredics L."/>
            <person name="Vagvoelgyi C."/>
            <person name="Patrignani A."/>
            <person name="Fitzpatrick D."/>
            <person name="Nagy I."/>
            <person name="Doyle S."/>
            <person name="Anderson J.B."/>
            <person name="Grigoriev I.V."/>
            <person name="Gueldener U."/>
            <person name="Muensterkoetter M."/>
            <person name="Nagy L.G."/>
        </authorList>
    </citation>
    <scope>NUCLEOTIDE SEQUENCE [LARGE SCALE GENOMIC DNA]</scope>
    <source>
        <strain evidence="2">C18/9</strain>
    </source>
</reference>
<protein>
    <submittedName>
        <fullName evidence="1">Uncharacterized protein</fullName>
    </submittedName>
</protein>
<accession>A0A284RYQ6</accession>
<sequence length="251" mass="27845">MSASIDWADTGEYEDGIAEWTGPLNLTASGASNACGASSFHRDAGTCPKDRLLEIACTAPCHHYSLGTPHLKKSSGYGQGSVLRVAASQNSHLVVQKRSIGIKRDYIQSPPSLKARTHPFPRQHHWRNLTTDHRRGAKGREIEPLFDISRTDTEPDTANGHTLAEHRSSLFRSTAYVDSFHRRWMAQNDIGMARPKLEARGKSTIRRLEARATSGFLSGAWLSECEVGITSEPWDGELVSPSRRLHLRDSF</sequence>
<gene>
    <name evidence="1" type="ORF">ARMOST_17351</name>
</gene>
<organism evidence="1 2">
    <name type="scientific">Armillaria ostoyae</name>
    <name type="common">Armillaria root rot fungus</name>
    <dbReference type="NCBI Taxonomy" id="47428"/>
    <lineage>
        <taxon>Eukaryota</taxon>
        <taxon>Fungi</taxon>
        <taxon>Dikarya</taxon>
        <taxon>Basidiomycota</taxon>
        <taxon>Agaricomycotina</taxon>
        <taxon>Agaricomycetes</taxon>
        <taxon>Agaricomycetidae</taxon>
        <taxon>Agaricales</taxon>
        <taxon>Marasmiineae</taxon>
        <taxon>Physalacriaceae</taxon>
        <taxon>Armillaria</taxon>
    </lineage>
</organism>
<proteinExistence type="predicted"/>
<dbReference type="EMBL" id="FUEG01000021">
    <property type="protein sequence ID" value="SJL13902.1"/>
    <property type="molecule type" value="Genomic_DNA"/>
</dbReference>
<evidence type="ECO:0000313" key="2">
    <source>
        <dbReference type="Proteomes" id="UP000219338"/>
    </source>
</evidence>